<organism evidence="2">
    <name type="scientific">Paenibacillus mucilaginosus K02</name>
    <dbReference type="NCBI Taxonomy" id="997761"/>
    <lineage>
        <taxon>Bacteria</taxon>
        <taxon>Bacillati</taxon>
        <taxon>Bacillota</taxon>
        <taxon>Bacilli</taxon>
        <taxon>Bacillales</taxon>
        <taxon>Paenibacillaceae</taxon>
        <taxon>Paenibacillus</taxon>
    </lineage>
</organism>
<protein>
    <recommendedName>
        <fullName evidence="3">Copper amine oxidase-like N-terminal domain-containing protein</fullName>
    </recommendedName>
</protein>
<keyword evidence="1" id="KW-0732">Signal</keyword>
<feature type="signal peptide" evidence="1">
    <location>
        <begin position="1"/>
        <end position="30"/>
    </location>
</feature>
<evidence type="ECO:0000256" key="1">
    <source>
        <dbReference type="SAM" id="SignalP"/>
    </source>
</evidence>
<accession>V9IRT8</accession>
<dbReference type="AlphaFoldDB" id="V9IRT8"/>
<evidence type="ECO:0008006" key="3">
    <source>
        <dbReference type="Google" id="ProtNLM"/>
    </source>
</evidence>
<proteinExistence type="predicted"/>
<name>V9IRT8_9BACL</name>
<dbReference type="EMBL" id="JN225062">
    <property type="protein sequence ID" value="AFK65256.1"/>
    <property type="molecule type" value="Genomic_DNA"/>
</dbReference>
<reference evidence="2" key="1">
    <citation type="submission" date="2011-07" db="EMBL/GenBank/DDBJ databases">
        <title>Some potential microbial weathering related gene sequences of Bacillus mucilaginosus.</title>
        <authorList>
            <person name="Lian B."/>
            <person name="Xiao B."/>
        </authorList>
    </citation>
    <scope>NUCLEOTIDE SEQUENCE</scope>
    <source>
        <strain evidence="2">K02</strain>
    </source>
</reference>
<feature type="chain" id="PRO_5039548802" description="Copper amine oxidase-like N-terminal domain-containing protein" evidence="1">
    <location>
        <begin position="31"/>
        <end position="218"/>
    </location>
</feature>
<evidence type="ECO:0000313" key="2">
    <source>
        <dbReference type="EMBL" id="AFK65256.1"/>
    </source>
</evidence>
<sequence length="218" mass="23635">MQVTGRITKLKTFILGLTCGLALSAAAAAAAAETLQVYGFPAAFEINGQKKEPGIEYTVLNYNGHAYVPIRFIGESLGLGVRYIDRDRVISVQNEPGETDAASKALWRVQYRLKIGQDAAAVKELLGPPAAERTAGDGQKAVWRYDFAAAAGYGYDAFAIDRSGLEEGSLQGQLLVTWSEAGSVERIEMWYSKVQGSERRLYTHYLYPDGSSGGALIE</sequence>